<dbReference type="SUPFAM" id="SSF53474">
    <property type="entry name" value="alpha/beta-Hydrolases"/>
    <property type="match status" value="1"/>
</dbReference>
<keyword evidence="3" id="KW-1185">Reference proteome</keyword>
<feature type="signal peptide" evidence="1">
    <location>
        <begin position="1"/>
        <end position="19"/>
    </location>
</feature>
<protein>
    <submittedName>
        <fullName evidence="2">Triacylglycerol lipase</fullName>
    </submittedName>
</protein>
<proteinExistence type="predicted"/>
<sequence>MLAAAGLLGGLLAVPAVNAAAGTPEACSAADADIYRPPDGATAAPGAVVACRRVDSLPMVVGGPPLNAWKVQYGSTDGRGRRVSVVGTVVVPQKPWTGPGERPLVAFVPGTLGIGPQCAFSKQLAGQYQDAYEGPNIAALLNAGYAVAATDGQGYMDGQVHPYASGAEAGHAALDVARAASRVPGAGVSPDAEVGIWGYSEGGSGSLWAAQLAKSYAPELNVVGSASGGIPADLKQVASNLDGQFFAGFLVDAFIGLSVTHPDMPFDSLLNDSGRKAVKDAESLCALGTVSRFPGTRIEQYTKDGLTLDQIYALHGSDGTTWGDAVEANKLGTGVGTPGSGARYEIGFPVLQYRGLLDEVIPAQMASATRRAYCAAGVTTRWTSYAGDHLTGDAQAIGDVVAWLGDRFAGKADAGNC</sequence>
<dbReference type="Gene3D" id="3.40.50.1820">
    <property type="entry name" value="alpha/beta hydrolase"/>
    <property type="match status" value="1"/>
</dbReference>
<evidence type="ECO:0000313" key="3">
    <source>
        <dbReference type="Proteomes" id="UP000215483"/>
    </source>
</evidence>
<dbReference type="EMBL" id="MCGQ01000038">
    <property type="protein sequence ID" value="OXY90333.1"/>
    <property type="molecule type" value="Genomic_DNA"/>
</dbReference>
<dbReference type="Pfam" id="PF03583">
    <property type="entry name" value="LIP"/>
    <property type="match status" value="1"/>
</dbReference>
<dbReference type="AlphaFoldDB" id="A0A233S454"/>
<dbReference type="GO" id="GO:0016042">
    <property type="term" value="P:lipid catabolic process"/>
    <property type="evidence" value="ECO:0007669"/>
    <property type="project" value="InterPro"/>
</dbReference>
<dbReference type="InterPro" id="IPR029058">
    <property type="entry name" value="AB_hydrolase_fold"/>
</dbReference>
<dbReference type="PANTHER" id="PTHR34853:SF1">
    <property type="entry name" value="LIPASE 5"/>
    <property type="match status" value="1"/>
</dbReference>
<keyword evidence="1" id="KW-0732">Signal</keyword>
<evidence type="ECO:0000256" key="1">
    <source>
        <dbReference type="SAM" id="SignalP"/>
    </source>
</evidence>
<feature type="chain" id="PRO_5039486436" evidence="1">
    <location>
        <begin position="20"/>
        <end position="417"/>
    </location>
</feature>
<dbReference type="PIRSF" id="PIRSF029171">
    <property type="entry name" value="Esterase_LipA"/>
    <property type="match status" value="1"/>
</dbReference>
<accession>A0A233S454</accession>
<reference evidence="2 3" key="1">
    <citation type="submission" date="2016-07" db="EMBL/GenBank/DDBJ databases">
        <title>Draft genome of Streptomyces diastatochromogenes.</title>
        <authorList>
            <person name="Podduturi R."/>
            <person name="Lukassen M.B."/>
            <person name="Clausen N."/>
            <person name="Nielsen J.L."/>
            <person name="Jorgensen N.O."/>
        </authorList>
    </citation>
    <scope>NUCLEOTIDE SEQUENCE [LARGE SCALE GENOMIC DNA]</scope>
    <source>
        <strain evidence="2 3">DSM 40608</strain>
    </source>
</reference>
<dbReference type="PANTHER" id="PTHR34853">
    <property type="match status" value="1"/>
</dbReference>
<comment type="caution">
    <text evidence="2">The sequence shown here is derived from an EMBL/GenBank/DDBJ whole genome shotgun (WGS) entry which is preliminary data.</text>
</comment>
<dbReference type="Proteomes" id="UP000215483">
    <property type="component" value="Unassembled WGS sequence"/>
</dbReference>
<gene>
    <name evidence="2" type="ORF">BEK98_35325</name>
</gene>
<evidence type="ECO:0000313" key="2">
    <source>
        <dbReference type="EMBL" id="OXY90333.1"/>
    </source>
</evidence>
<dbReference type="GO" id="GO:0004806">
    <property type="term" value="F:triacylglycerol lipase activity"/>
    <property type="evidence" value="ECO:0007669"/>
    <property type="project" value="InterPro"/>
</dbReference>
<dbReference type="InterPro" id="IPR005152">
    <property type="entry name" value="Lipase_secreted"/>
</dbReference>
<name>A0A233S454_STRDA</name>
<dbReference type="Gene3D" id="1.10.260.130">
    <property type="match status" value="1"/>
</dbReference>
<organism evidence="2 3">
    <name type="scientific">Streptomyces diastatochromogenes</name>
    <dbReference type="NCBI Taxonomy" id="42236"/>
    <lineage>
        <taxon>Bacteria</taxon>
        <taxon>Bacillati</taxon>
        <taxon>Actinomycetota</taxon>
        <taxon>Actinomycetes</taxon>
        <taxon>Kitasatosporales</taxon>
        <taxon>Streptomycetaceae</taxon>
        <taxon>Streptomyces</taxon>
    </lineage>
</organism>